<organism evidence="2 3">
    <name type="scientific">Paxillus rubicundulus Ve08.2h10</name>
    <dbReference type="NCBI Taxonomy" id="930991"/>
    <lineage>
        <taxon>Eukaryota</taxon>
        <taxon>Fungi</taxon>
        <taxon>Dikarya</taxon>
        <taxon>Basidiomycota</taxon>
        <taxon>Agaricomycotina</taxon>
        <taxon>Agaricomycetes</taxon>
        <taxon>Agaricomycetidae</taxon>
        <taxon>Boletales</taxon>
        <taxon>Paxilineae</taxon>
        <taxon>Paxillaceae</taxon>
        <taxon>Paxillus</taxon>
    </lineage>
</organism>
<keyword evidence="3" id="KW-1185">Reference proteome</keyword>
<evidence type="ECO:0000313" key="2">
    <source>
        <dbReference type="EMBL" id="KIK90680.1"/>
    </source>
</evidence>
<dbReference type="AlphaFoldDB" id="A0A0D0E1V5"/>
<evidence type="ECO:0000313" key="3">
    <source>
        <dbReference type="Proteomes" id="UP000054538"/>
    </source>
</evidence>
<accession>A0A0D0E1V5</accession>
<dbReference type="InParanoid" id="A0A0D0E1V5"/>
<reference evidence="2 3" key="1">
    <citation type="submission" date="2014-04" db="EMBL/GenBank/DDBJ databases">
        <authorList>
            <consortium name="DOE Joint Genome Institute"/>
            <person name="Kuo A."/>
            <person name="Kohler A."/>
            <person name="Jargeat P."/>
            <person name="Nagy L.G."/>
            <person name="Floudas D."/>
            <person name="Copeland A."/>
            <person name="Barry K.W."/>
            <person name="Cichocki N."/>
            <person name="Veneault-Fourrey C."/>
            <person name="LaButti K."/>
            <person name="Lindquist E.A."/>
            <person name="Lipzen A."/>
            <person name="Lundell T."/>
            <person name="Morin E."/>
            <person name="Murat C."/>
            <person name="Sun H."/>
            <person name="Tunlid A."/>
            <person name="Henrissat B."/>
            <person name="Grigoriev I.V."/>
            <person name="Hibbett D.S."/>
            <person name="Martin F."/>
            <person name="Nordberg H.P."/>
            <person name="Cantor M.N."/>
            <person name="Hua S.X."/>
        </authorList>
    </citation>
    <scope>NUCLEOTIDE SEQUENCE [LARGE SCALE GENOMIC DNA]</scope>
    <source>
        <strain evidence="2 3">Ve08.2h10</strain>
    </source>
</reference>
<sequence length="138" mass="15363">MCISTLQARNPAASHPTATPYSHSSSSHTLSQPSHSHQCQPSFAKRAALPSYETPHTNHKHSWSFRSGERTNPNEPLPTCAICIGIDPHTMPIVECPAEKMWDGKHETFSKRSNHTLITKATGQHICTHWQQRNGCSE</sequence>
<feature type="region of interest" description="Disordered" evidence="1">
    <location>
        <begin position="1"/>
        <end position="72"/>
    </location>
</feature>
<dbReference type="HOGENOM" id="CLU_1855924_0_0_1"/>
<proteinExistence type="predicted"/>
<dbReference type="EMBL" id="KN825485">
    <property type="protein sequence ID" value="KIK90680.1"/>
    <property type="molecule type" value="Genomic_DNA"/>
</dbReference>
<protein>
    <submittedName>
        <fullName evidence="2">Uncharacterized protein</fullName>
    </submittedName>
</protein>
<gene>
    <name evidence="2" type="ORF">PAXRUDRAFT_151383</name>
</gene>
<evidence type="ECO:0000256" key="1">
    <source>
        <dbReference type="SAM" id="MobiDB-lite"/>
    </source>
</evidence>
<reference evidence="3" key="2">
    <citation type="submission" date="2015-01" db="EMBL/GenBank/DDBJ databases">
        <title>Evolutionary Origins and Diversification of the Mycorrhizal Mutualists.</title>
        <authorList>
            <consortium name="DOE Joint Genome Institute"/>
            <consortium name="Mycorrhizal Genomics Consortium"/>
            <person name="Kohler A."/>
            <person name="Kuo A."/>
            <person name="Nagy L.G."/>
            <person name="Floudas D."/>
            <person name="Copeland A."/>
            <person name="Barry K.W."/>
            <person name="Cichocki N."/>
            <person name="Veneault-Fourrey C."/>
            <person name="LaButti K."/>
            <person name="Lindquist E.A."/>
            <person name="Lipzen A."/>
            <person name="Lundell T."/>
            <person name="Morin E."/>
            <person name="Murat C."/>
            <person name="Riley R."/>
            <person name="Ohm R."/>
            <person name="Sun H."/>
            <person name="Tunlid A."/>
            <person name="Henrissat B."/>
            <person name="Grigoriev I.V."/>
            <person name="Hibbett D.S."/>
            <person name="Martin F."/>
        </authorList>
    </citation>
    <scope>NUCLEOTIDE SEQUENCE [LARGE SCALE GENOMIC DNA]</scope>
    <source>
        <strain evidence="3">Ve08.2h10</strain>
    </source>
</reference>
<name>A0A0D0E1V5_9AGAM</name>
<feature type="compositionally biased region" description="Low complexity" evidence="1">
    <location>
        <begin position="14"/>
        <end position="42"/>
    </location>
</feature>
<dbReference type="Proteomes" id="UP000054538">
    <property type="component" value="Unassembled WGS sequence"/>
</dbReference>